<feature type="compositionally biased region" description="Basic and acidic residues" evidence="1">
    <location>
        <begin position="70"/>
        <end position="82"/>
    </location>
</feature>
<dbReference type="Proteomes" id="UP000054516">
    <property type="component" value="Unassembled WGS sequence"/>
</dbReference>
<protein>
    <submittedName>
        <fullName evidence="2">Uncharacterized protein</fullName>
    </submittedName>
</protein>
<reference evidence="2" key="1">
    <citation type="submission" date="2016-03" db="EMBL/GenBank/DDBJ databases">
        <title>Draft genome sequence of Rosellinia necatrix.</title>
        <authorList>
            <person name="Kanematsu S."/>
        </authorList>
    </citation>
    <scope>NUCLEOTIDE SEQUENCE [LARGE SCALE GENOMIC DNA]</scope>
    <source>
        <strain evidence="2">W97</strain>
    </source>
</reference>
<proteinExistence type="predicted"/>
<evidence type="ECO:0000313" key="3">
    <source>
        <dbReference type="Proteomes" id="UP000054516"/>
    </source>
</evidence>
<accession>A0A1S8A9E8</accession>
<gene>
    <name evidence="2" type="ORF">SAMD00023353_4400260</name>
</gene>
<name>A0A1S8A9E8_ROSNE</name>
<dbReference type="AlphaFoldDB" id="A0A1S8A9E8"/>
<feature type="region of interest" description="Disordered" evidence="1">
    <location>
        <begin position="70"/>
        <end position="92"/>
    </location>
</feature>
<evidence type="ECO:0000313" key="2">
    <source>
        <dbReference type="EMBL" id="GAW26701.1"/>
    </source>
</evidence>
<organism evidence="2">
    <name type="scientific">Rosellinia necatrix</name>
    <name type="common">White root-rot fungus</name>
    <dbReference type="NCBI Taxonomy" id="77044"/>
    <lineage>
        <taxon>Eukaryota</taxon>
        <taxon>Fungi</taxon>
        <taxon>Dikarya</taxon>
        <taxon>Ascomycota</taxon>
        <taxon>Pezizomycotina</taxon>
        <taxon>Sordariomycetes</taxon>
        <taxon>Xylariomycetidae</taxon>
        <taxon>Xylariales</taxon>
        <taxon>Xylariaceae</taxon>
        <taxon>Rosellinia</taxon>
    </lineage>
</organism>
<dbReference type="EMBL" id="DF977489">
    <property type="protein sequence ID" value="GAW26701.1"/>
    <property type="molecule type" value="Genomic_DNA"/>
</dbReference>
<evidence type="ECO:0000256" key="1">
    <source>
        <dbReference type="SAM" id="MobiDB-lite"/>
    </source>
</evidence>
<keyword evidence="3" id="KW-1185">Reference proteome</keyword>
<sequence>MASRVVLSLTPSSFAGQFPASYPWRLGRGEGGAVTDAGPTRWSNNLKDARREGFPYMSGGVGEHTIINVRDERPAGDSKGIDGVEGEEEEEG</sequence>